<dbReference type="SMART" id="SM00487">
    <property type="entry name" value="DEXDc"/>
    <property type="match status" value="1"/>
</dbReference>
<dbReference type="CDD" id="cd17992">
    <property type="entry name" value="DEXHc_RecG"/>
    <property type="match status" value="1"/>
</dbReference>
<evidence type="ECO:0000256" key="5">
    <source>
        <dbReference type="ARBA" id="ARBA00022840"/>
    </source>
</evidence>
<dbReference type="CDD" id="cd04488">
    <property type="entry name" value="RecG_wedge_OBF"/>
    <property type="match status" value="1"/>
</dbReference>
<evidence type="ECO:0000313" key="13">
    <source>
        <dbReference type="EMBL" id="CAB4948025.1"/>
    </source>
</evidence>
<evidence type="ECO:0000259" key="10">
    <source>
        <dbReference type="PROSITE" id="PS51194"/>
    </source>
</evidence>
<dbReference type="GO" id="GO:0016787">
    <property type="term" value="F:hydrolase activity"/>
    <property type="evidence" value="ECO:0007669"/>
    <property type="project" value="UniProtKB-KW"/>
</dbReference>
<dbReference type="GO" id="GO:0006281">
    <property type="term" value="P:DNA repair"/>
    <property type="evidence" value="ECO:0007669"/>
    <property type="project" value="UniProtKB-KW"/>
</dbReference>
<feature type="domain" description="Helicase C-terminal" evidence="10">
    <location>
        <begin position="478"/>
        <end position="675"/>
    </location>
</feature>
<evidence type="ECO:0000259" key="9">
    <source>
        <dbReference type="PROSITE" id="PS51192"/>
    </source>
</evidence>
<dbReference type="Pfam" id="PF00271">
    <property type="entry name" value="Helicase_C"/>
    <property type="match status" value="1"/>
</dbReference>
<dbReference type="GO" id="GO:0003678">
    <property type="term" value="F:DNA helicase activity"/>
    <property type="evidence" value="ECO:0007669"/>
    <property type="project" value="TreeGrafter"/>
</dbReference>
<dbReference type="Pfam" id="PF00270">
    <property type="entry name" value="DEAD"/>
    <property type="match status" value="1"/>
</dbReference>
<dbReference type="InterPro" id="IPR011545">
    <property type="entry name" value="DEAD/DEAH_box_helicase_dom"/>
</dbReference>
<keyword evidence="7" id="KW-0234">DNA repair</keyword>
<dbReference type="NCBIfam" id="NF008167">
    <property type="entry name" value="PRK10917.2-1"/>
    <property type="match status" value="1"/>
</dbReference>
<dbReference type="Pfam" id="PF19833">
    <property type="entry name" value="RecG_dom3_C"/>
    <property type="match status" value="1"/>
</dbReference>
<dbReference type="Pfam" id="PF17191">
    <property type="entry name" value="RecG_wedge"/>
    <property type="match status" value="1"/>
</dbReference>
<dbReference type="PANTHER" id="PTHR47964:SF1">
    <property type="entry name" value="ATP-DEPENDENT DNA HELICASE HOMOLOG RECG, CHLOROPLASTIC"/>
    <property type="match status" value="1"/>
</dbReference>
<dbReference type="PROSITE" id="PS51192">
    <property type="entry name" value="HELICASE_ATP_BIND_1"/>
    <property type="match status" value="1"/>
</dbReference>
<dbReference type="EMBL" id="CAFBPL010000039">
    <property type="protein sequence ID" value="CAB5014510.1"/>
    <property type="molecule type" value="Genomic_DNA"/>
</dbReference>
<dbReference type="InterPro" id="IPR001650">
    <property type="entry name" value="Helicase_C-like"/>
</dbReference>
<evidence type="ECO:0000256" key="2">
    <source>
        <dbReference type="ARBA" id="ARBA00022763"/>
    </source>
</evidence>
<protein>
    <recommendedName>
        <fullName evidence="8">Probable DNA 3'-5' helicase RecG</fullName>
    </recommendedName>
</protein>
<dbReference type="SUPFAM" id="SSF50249">
    <property type="entry name" value="Nucleic acid-binding proteins"/>
    <property type="match status" value="1"/>
</dbReference>
<reference evidence="14" key="1">
    <citation type="submission" date="2020-05" db="EMBL/GenBank/DDBJ databases">
        <authorList>
            <person name="Chiriac C."/>
            <person name="Salcher M."/>
            <person name="Ghai R."/>
            <person name="Kavagutti S V."/>
        </authorList>
    </citation>
    <scope>NUCLEOTIDE SEQUENCE</scope>
</reference>
<evidence type="ECO:0000256" key="1">
    <source>
        <dbReference type="ARBA" id="ARBA00022741"/>
    </source>
</evidence>
<evidence type="ECO:0000313" key="11">
    <source>
        <dbReference type="EMBL" id="CAB4675438.1"/>
    </source>
</evidence>
<dbReference type="InterPro" id="IPR012340">
    <property type="entry name" value="NA-bd_OB-fold"/>
</dbReference>
<dbReference type="SUPFAM" id="SSF52540">
    <property type="entry name" value="P-loop containing nucleoside triphosphate hydrolases"/>
    <property type="match status" value="2"/>
</dbReference>
<keyword evidence="2" id="KW-0227">DNA damage</keyword>
<dbReference type="InterPro" id="IPR027417">
    <property type="entry name" value="P-loop_NTPase"/>
</dbReference>
<evidence type="ECO:0000256" key="4">
    <source>
        <dbReference type="ARBA" id="ARBA00022806"/>
    </source>
</evidence>
<gene>
    <name evidence="11" type="ORF">UFOPK2312_00825</name>
    <name evidence="12" type="ORF">UFOPK3083_00346</name>
    <name evidence="13" type="ORF">UFOPK3783_00699</name>
    <name evidence="14" type="ORF">UFOPK3948_00492</name>
    <name evidence="15" type="ORF">UFOPK4113_00475</name>
</gene>
<dbReference type="PANTHER" id="PTHR47964">
    <property type="entry name" value="ATP-DEPENDENT DNA HELICASE HOMOLOG RECG, CHLOROPLASTIC"/>
    <property type="match status" value="1"/>
</dbReference>
<dbReference type="InterPro" id="IPR047112">
    <property type="entry name" value="RecG/Mfd"/>
</dbReference>
<dbReference type="AlphaFoldDB" id="A0A6J7M6U6"/>
<evidence type="ECO:0000256" key="7">
    <source>
        <dbReference type="ARBA" id="ARBA00023204"/>
    </source>
</evidence>
<dbReference type="PROSITE" id="PS51194">
    <property type="entry name" value="HELICASE_CTER"/>
    <property type="match status" value="1"/>
</dbReference>
<dbReference type="EMBL" id="CAFBNI010000084">
    <property type="protein sequence ID" value="CAB4948025.1"/>
    <property type="molecule type" value="Genomic_DNA"/>
</dbReference>
<accession>A0A6J7M6U6</accession>
<keyword evidence="3" id="KW-0378">Hydrolase</keyword>
<sequence length="748" mass="81805">MANGILNLPIIKVVGDRTAKVLITQLGIETLGDLLRHYPRRYVTRGELTDIQGLAEGEEVTILAEIESAKVRKIPGRKGGILEVIVTDGRAKLSLTFFNQAWREKELQSGRQGLFAGKVGLYKGKRQLSHPDYQLIPDGNDVDSAIGDFAGKYLPMYPATAKLPSWKIAQCTAMAVEALEEIPDYLPIAIKEKLGFPTLHEAFVQVHNPESPESAELARKRLTFDEALLLQLLLVLRRVELHKLFTESRKVRSGGLHEAFDERLPFKLTVGQVEVSKEIEEDLAAQHPMYRLLQGEVGSGKTIIALRAMLAVIDSGGQAALLAPTEVLAAQHFRSFHNLLGDLANAGQIGGDERGTQIVLLTGSQSGAARKDSLQKAQNGEAGIIIGTHALLSDNVEFKDLGLIVVDEQHRFGVEQRDALRAKAKNPPHVLVMTATPIPRTVAMTVFGDLDVSTLRELPAGRSPITTHVIPELEKPGFIERAWQRIREEVSNGHQVYIVAPRIAENDSTEDAMNSLGLSAEALARAKRLSGDDDEDLENDKNEKFPMASVSELYPLLGQGALKGLRIAVLHGRLPAEVKDQTMSEFSRGEIDVLISTTVIEVGVDVPNATMMVIMDADRFGVSQLHQLRGRVGRGSAPGLCLLVSKAAPESPAMARLNAVAATLDGFELSRIDLEQRREGDVLGASQSGVRSHLRLLRVLRDEELIESAREIATNLIDQDPELSANPLLKIEVEELQALESAAFIDKR</sequence>
<evidence type="ECO:0000313" key="15">
    <source>
        <dbReference type="EMBL" id="CAB5014510.1"/>
    </source>
</evidence>
<dbReference type="GO" id="GO:0003677">
    <property type="term" value="F:DNA binding"/>
    <property type="evidence" value="ECO:0007669"/>
    <property type="project" value="UniProtKB-KW"/>
</dbReference>
<name>A0A6J7M6U6_9ZZZZ</name>
<evidence type="ECO:0000256" key="6">
    <source>
        <dbReference type="ARBA" id="ARBA00023125"/>
    </source>
</evidence>
<evidence type="ECO:0000313" key="14">
    <source>
        <dbReference type="EMBL" id="CAB4976531.1"/>
    </source>
</evidence>
<dbReference type="InterPro" id="IPR045562">
    <property type="entry name" value="RecG_dom3_C"/>
</dbReference>
<dbReference type="InterPro" id="IPR033454">
    <property type="entry name" value="RecG_wedge"/>
</dbReference>
<feature type="domain" description="Helicase ATP-binding" evidence="9">
    <location>
        <begin position="282"/>
        <end position="455"/>
    </location>
</feature>
<keyword evidence="6" id="KW-0238">DNA-binding</keyword>
<evidence type="ECO:0000256" key="3">
    <source>
        <dbReference type="ARBA" id="ARBA00022801"/>
    </source>
</evidence>
<proteinExistence type="predicted"/>
<dbReference type="GO" id="GO:0005524">
    <property type="term" value="F:ATP binding"/>
    <property type="evidence" value="ECO:0007669"/>
    <property type="project" value="UniProtKB-KW"/>
</dbReference>
<dbReference type="Gene3D" id="3.40.50.300">
    <property type="entry name" value="P-loop containing nucleotide triphosphate hydrolases"/>
    <property type="match status" value="2"/>
</dbReference>
<dbReference type="Gene3D" id="2.40.50.140">
    <property type="entry name" value="Nucleic acid-binding proteins"/>
    <property type="match status" value="1"/>
</dbReference>
<dbReference type="EMBL" id="CAEZWY010000098">
    <property type="protein sequence ID" value="CAB4675438.1"/>
    <property type="molecule type" value="Genomic_DNA"/>
</dbReference>
<keyword evidence="1" id="KW-0547">Nucleotide-binding</keyword>
<keyword evidence="4" id="KW-0347">Helicase</keyword>
<organism evidence="14">
    <name type="scientific">freshwater metagenome</name>
    <dbReference type="NCBI Taxonomy" id="449393"/>
    <lineage>
        <taxon>unclassified sequences</taxon>
        <taxon>metagenomes</taxon>
        <taxon>ecological metagenomes</taxon>
    </lineage>
</organism>
<dbReference type="EMBL" id="CAFBOI010000040">
    <property type="protein sequence ID" value="CAB4976531.1"/>
    <property type="molecule type" value="Genomic_DNA"/>
</dbReference>
<dbReference type="SMART" id="SM00490">
    <property type="entry name" value="HELICc"/>
    <property type="match status" value="1"/>
</dbReference>
<evidence type="ECO:0000256" key="8">
    <source>
        <dbReference type="ARBA" id="ARBA00049819"/>
    </source>
</evidence>
<dbReference type="InterPro" id="IPR014001">
    <property type="entry name" value="Helicase_ATP-bd"/>
</dbReference>
<keyword evidence="5" id="KW-0067">ATP-binding</keyword>
<dbReference type="EMBL" id="CAFAAT010000020">
    <property type="protein sequence ID" value="CAB4800914.1"/>
    <property type="molecule type" value="Genomic_DNA"/>
</dbReference>
<evidence type="ECO:0000313" key="12">
    <source>
        <dbReference type="EMBL" id="CAB4800914.1"/>
    </source>
</evidence>